<comment type="caution">
    <text evidence="11">The sequence shown here is derived from an EMBL/GenBank/DDBJ whole genome shotgun (WGS) entry which is preliminary data.</text>
</comment>
<keyword evidence="12" id="KW-1185">Reference proteome</keyword>
<reference evidence="11 12" key="1">
    <citation type="submission" date="2023-10" db="EMBL/GenBank/DDBJ databases">
        <title>Psychrosphaera aquimaarina strain SW33 isolated from seawater.</title>
        <authorList>
            <person name="Bayburt H."/>
            <person name="Kim J.M."/>
            <person name="Choi B.J."/>
            <person name="Jeon C.O."/>
        </authorList>
    </citation>
    <scope>NUCLEOTIDE SEQUENCE [LARGE SCALE GENOMIC DNA]</scope>
    <source>
        <strain evidence="11 12">KCTC 52743</strain>
    </source>
</reference>
<accession>A0ABU3R3Z0</accession>
<feature type="transmembrane region" description="Helical" evidence="9">
    <location>
        <begin position="47"/>
        <end position="64"/>
    </location>
</feature>
<evidence type="ECO:0000256" key="1">
    <source>
        <dbReference type="ARBA" id="ARBA00004429"/>
    </source>
</evidence>
<dbReference type="Pfam" id="PF04290">
    <property type="entry name" value="DctQ"/>
    <property type="match status" value="1"/>
</dbReference>
<evidence type="ECO:0000259" key="10">
    <source>
        <dbReference type="Pfam" id="PF04290"/>
    </source>
</evidence>
<evidence type="ECO:0000256" key="6">
    <source>
        <dbReference type="ARBA" id="ARBA00022989"/>
    </source>
</evidence>
<feature type="domain" description="Tripartite ATP-independent periplasmic transporters DctQ component" evidence="10">
    <location>
        <begin position="23"/>
        <end position="154"/>
    </location>
</feature>
<comment type="subcellular location">
    <subcellularLocation>
        <location evidence="1 9">Cell inner membrane</location>
        <topology evidence="1 9">Multi-pass membrane protein</topology>
    </subcellularLocation>
</comment>
<keyword evidence="7 9" id="KW-0472">Membrane</keyword>
<sequence>MNSLLSKINHVLEKLLMLMMLAIVVTVSWQVFSRFILGSPSSYTEELSRYLLIWIGVLGAAYAYKTKAHLGLDLFVEKLPAELKNYALVLIEILVLLFATLVMVYGGLSLMILTLELKQTSAALGLQMGWVYSVIPLSGMLITLFAALNIRTILTNKESI</sequence>
<keyword evidence="5 9" id="KW-0812">Transmembrane</keyword>
<evidence type="ECO:0000256" key="5">
    <source>
        <dbReference type="ARBA" id="ARBA00022692"/>
    </source>
</evidence>
<dbReference type="InterPro" id="IPR055348">
    <property type="entry name" value="DctQ"/>
</dbReference>
<evidence type="ECO:0000256" key="3">
    <source>
        <dbReference type="ARBA" id="ARBA00022475"/>
    </source>
</evidence>
<feature type="transmembrane region" description="Helical" evidence="9">
    <location>
        <begin position="12"/>
        <end position="32"/>
    </location>
</feature>
<dbReference type="InterPro" id="IPR007387">
    <property type="entry name" value="TRAP_DctQ"/>
</dbReference>
<evidence type="ECO:0000313" key="11">
    <source>
        <dbReference type="EMBL" id="MDU0114396.1"/>
    </source>
</evidence>
<dbReference type="PANTHER" id="PTHR35011:SF2">
    <property type="entry name" value="2,3-DIKETO-L-GULONATE TRAP TRANSPORTER SMALL PERMEASE PROTEIN YIAM"/>
    <property type="match status" value="1"/>
</dbReference>
<dbReference type="PANTHER" id="PTHR35011">
    <property type="entry name" value="2,3-DIKETO-L-GULONATE TRAP TRANSPORTER SMALL PERMEASE PROTEIN YIAM"/>
    <property type="match status" value="1"/>
</dbReference>
<dbReference type="RefSeq" id="WP_216054922.1">
    <property type="nucleotide sequence ID" value="NZ_JAWCUA010000010.1"/>
</dbReference>
<evidence type="ECO:0000313" key="12">
    <source>
        <dbReference type="Proteomes" id="UP001257914"/>
    </source>
</evidence>
<protein>
    <recommendedName>
        <fullName evidence="9">TRAP transporter small permease protein</fullName>
    </recommendedName>
</protein>
<evidence type="ECO:0000256" key="2">
    <source>
        <dbReference type="ARBA" id="ARBA00022448"/>
    </source>
</evidence>
<evidence type="ECO:0000256" key="9">
    <source>
        <dbReference type="RuleBase" id="RU369079"/>
    </source>
</evidence>
<keyword evidence="2 9" id="KW-0813">Transport</keyword>
<evidence type="ECO:0000256" key="7">
    <source>
        <dbReference type="ARBA" id="ARBA00023136"/>
    </source>
</evidence>
<dbReference type="EMBL" id="JAWCUA010000010">
    <property type="protein sequence ID" value="MDU0114396.1"/>
    <property type="molecule type" value="Genomic_DNA"/>
</dbReference>
<keyword evidence="6 9" id="KW-1133">Transmembrane helix</keyword>
<organism evidence="11 12">
    <name type="scientific">Psychrosphaera aquimarina</name>
    <dbReference type="NCBI Taxonomy" id="2044854"/>
    <lineage>
        <taxon>Bacteria</taxon>
        <taxon>Pseudomonadati</taxon>
        <taxon>Pseudomonadota</taxon>
        <taxon>Gammaproteobacteria</taxon>
        <taxon>Alteromonadales</taxon>
        <taxon>Pseudoalteromonadaceae</taxon>
        <taxon>Psychrosphaera</taxon>
    </lineage>
</organism>
<evidence type="ECO:0000256" key="4">
    <source>
        <dbReference type="ARBA" id="ARBA00022519"/>
    </source>
</evidence>
<dbReference type="Proteomes" id="UP001257914">
    <property type="component" value="Unassembled WGS sequence"/>
</dbReference>
<comment type="similarity">
    <text evidence="8 9">Belongs to the TRAP transporter small permease family.</text>
</comment>
<evidence type="ECO:0000256" key="8">
    <source>
        <dbReference type="ARBA" id="ARBA00038436"/>
    </source>
</evidence>
<feature type="transmembrane region" description="Helical" evidence="9">
    <location>
        <begin position="85"/>
        <end position="108"/>
    </location>
</feature>
<name>A0ABU3R3Z0_9GAMM</name>
<comment type="subunit">
    <text evidence="9">The complex comprises the extracytoplasmic solute receptor protein and the two transmembrane proteins.</text>
</comment>
<feature type="transmembrane region" description="Helical" evidence="9">
    <location>
        <begin position="128"/>
        <end position="150"/>
    </location>
</feature>
<keyword evidence="3" id="KW-1003">Cell membrane</keyword>
<gene>
    <name evidence="11" type="ORF">RT723_15645</name>
</gene>
<proteinExistence type="inferred from homology"/>
<keyword evidence="4 9" id="KW-0997">Cell inner membrane</keyword>
<comment type="function">
    <text evidence="9">Part of the tripartite ATP-independent periplasmic (TRAP) transport system.</text>
</comment>